<feature type="compositionally biased region" description="Polar residues" evidence="1">
    <location>
        <begin position="171"/>
        <end position="180"/>
    </location>
</feature>
<sequence>MSEENGIKSESESSSSSPTHSPFFQEHFSKDQQDDPTDLTLFGSKAPTMIRSGTVRRVSNSAKYSSSLESFSSDQTDYAMRSETTDPIKDGKTIQSPASSYLSWIESINSAYFGNNNSIGPHHTNADIDSKVGEWNNFWLNYSNENARKRYLSSPYPSADEKTFQVEDFSEGQSSSTTQKELTDDRNSTEYVSLTVEEIQEALKCSKRITEIMQNALTRNEHDCDMYNRENSVYSETQSSLNNSSLKEENIQALREDMMNVSRERSYSYIINTQELIKQKESLKPSIQASSTSCINALMNTGVADMLKRVINKRRDVMTPDDLSSMTRRSFSEWSNK</sequence>
<accession>A0A9N9SLJ6</accession>
<reference evidence="2" key="1">
    <citation type="submission" date="2022-01" db="EMBL/GenBank/DDBJ databases">
        <authorList>
            <person name="King R."/>
        </authorList>
    </citation>
    <scope>NUCLEOTIDE SEQUENCE</scope>
</reference>
<dbReference type="Proteomes" id="UP001153737">
    <property type="component" value="Chromosome 8"/>
</dbReference>
<reference evidence="2" key="2">
    <citation type="submission" date="2022-10" db="EMBL/GenBank/DDBJ databases">
        <authorList>
            <consortium name="ENA_rothamsted_submissions"/>
            <consortium name="culmorum"/>
            <person name="King R."/>
        </authorList>
    </citation>
    <scope>NUCLEOTIDE SEQUENCE</scope>
</reference>
<feature type="compositionally biased region" description="Basic and acidic residues" evidence="1">
    <location>
        <begin position="1"/>
        <end position="11"/>
    </location>
</feature>
<evidence type="ECO:0000313" key="2">
    <source>
        <dbReference type="EMBL" id="CAG9824215.1"/>
    </source>
</evidence>
<protein>
    <submittedName>
        <fullName evidence="2">Uncharacterized protein</fullName>
    </submittedName>
</protein>
<feature type="region of interest" description="Disordered" evidence="1">
    <location>
        <begin position="165"/>
        <end position="187"/>
    </location>
</feature>
<dbReference type="EMBL" id="OU896714">
    <property type="protein sequence ID" value="CAG9824215.1"/>
    <property type="molecule type" value="Genomic_DNA"/>
</dbReference>
<name>A0A9N9SLJ6_PHACE</name>
<dbReference type="AlphaFoldDB" id="A0A9N9SLJ6"/>
<dbReference type="OrthoDB" id="6736245at2759"/>
<evidence type="ECO:0000256" key="1">
    <source>
        <dbReference type="SAM" id="MobiDB-lite"/>
    </source>
</evidence>
<proteinExistence type="predicted"/>
<gene>
    <name evidence="2" type="ORF">PHAECO_LOCUS12138</name>
</gene>
<feature type="region of interest" description="Disordered" evidence="1">
    <location>
        <begin position="1"/>
        <end position="46"/>
    </location>
</feature>
<organism evidence="2 3">
    <name type="scientific">Phaedon cochleariae</name>
    <name type="common">Mustard beetle</name>
    <dbReference type="NCBI Taxonomy" id="80249"/>
    <lineage>
        <taxon>Eukaryota</taxon>
        <taxon>Metazoa</taxon>
        <taxon>Ecdysozoa</taxon>
        <taxon>Arthropoda</taxon>
        <taxon>Hexapoda</taxon>
        <taxon>Insecta</taxon>
        <taxon>Pterygota</taxon>
        <taxon>Neoptera</taxon>
        <taxon>Endopterygota</taxon>
        <taxon>Coleoptera</taxon>
        <taxon>Polyphaga</taxon>
        <taxon>Cucujiformia</taxon>
        <taxon>Chrysomeloidea</taxon>
        <taxon>Chrysomelidae</taxon>
        <taxon>Chrysomelinae</taxon>
        <taxon>Chrysomelini</taxon>
        <taxon>Phaedon</taxon>
    </lineage>
</organism>
<keyword evidence="3" id="KW-1185">Reference proteome</keyword>
<evidence type="ECO:0000313" key="3">
    <source>
        <dbReference type="Proteomes" id="UP001153737"/>
    </source>
</evidence>